<dbReference type="PANTHER" id="PTHR30055:SF235">
    <property type="entry name" value="TRANSCRIPTIONAL REGULATORY PROTEIN"/>
    <property type="match status" value="1"/>
</dbReference>
<dbReference type="InterPro" id="IPR050109">
    <property type="entry name" value="HTH-type_TetR-like_transc_reg"/>
</dbReference>
<dbReference type="EMBL" id="JAUSQM010000001">
    <property type="protein sequence ID" value="MDP9823900.1"/>
    <property type="molecule type" value="Genomic_DNA"/>
</dbReference>
<dbReference type="InterPro" id="IPR001647">
    <property type="entry name" value="HTH_TetR"/>
</dbReference>
<feature type="DNA-binding region" description="H-T-H motif" evidence="2">
    <location>
        <begin position="26"/>
        <end position="45"/>
    </location>
</feature>
<dbReference type="SUPFAM" id="SSF48498">
    <property type="entry name" value="Tetracyclin repressor-like, C-terminal domain"/>
    <property type="match status" value="1"/>
</dbReference>
<dbReference type="RefSeq" id="WP_220138454.1">
    <property type="nucleotide sequence ID" value="NZ_CCXJ01000331.1"/>
</dbReference>
<protein>
    <submittedName>
        <fullName evidence="4">AcrR family transcriptional regulator</fullName>
    </submittedName>
</protein>
<keyword evidence="1 2" id="KW-0238">DNA-binding</keyword>
<dbReference type="Pfam" id="PF17920">
    <property type="entry name" value="TetR_C_16"/>
    <property type="match status" value="1"/>
</dbReference>
<comment type="caution">
    <text evidence="4">The sequence shown here is derived from an EMBL/GenBank/DDBJ whole genome shotgun (WGS) entry which is preliminary data.</text>
</comment>
<evidence type="ECO:0000313" key="4">
    <source>
        <dbReference type="EMBL" id="MDP9823900.1"/>
    </source>
</evidence>
<organism evidence="4 5">
    <name type="scientific">Nocardioides massiliensis</name>
    <dbReference type="NCBI Taxonomy" id="1325935"/>
    <lineage>
        <taxon>Bacteria</taxon>
        <taxon>Bacillati</taxon>
        <taxon>Actinomycetota</taxon>
        <taxon>Actinomycetes</taxon>
        <taxon>Propionibacteriales</taxon>
        <taxon>Nocardioidaceae</taxon>
        <taxon>Nocardioides</taxon>
    </lineage>
</organism>
<dbReference type="Pfam" id="PF00440">
    <property type="entry name" value="TetR_N"/>
    <property type="match status" value="1"/>
</dbReference>
<keyword evidence="5" id="KW-1185">Reference proteome</keyword>
<accession>A0ABT9NTZ2</accession>
<evidence type="ECO:0000259" key="3">
    <source>
        <dbReference type="PROSITE" id="PS50977"/>
    </source>
</evidence>
<dbReference type="Proteomes" id="UP001240447">
    <property type="component" value="Unassembled WGS sequence"/>
</dbReference>
<evidence type="ECO:0000313" key="5">
    <source>
        <dbReference type="Proteomes" id="UP001240447"/>
    </source>
</evidence>
<dbReference type="SUPFAM" id="SSF46689">
    <property type="entry name" value="Homeodomain-like"/>
    <property type="match status" value="1"/>
</dbReference>
<gene>
    <name evidence="4" type="ORF">J2S59_003709</name>
</gene>
<evidence type="ECO:0000256" key="1">
    <source>
        <dbReference type="ARBA" id="ARBA00023125"/>
    </source>
</evidence>
<reference evidence="4 5" key="1">
    <citation type="submission" date="2023-07" db="EMBL/GenBank/DDBJ databases">
        <title>Sequencing the genomes of 1000 actinobacteria strains.</title>
        <authorList>
            <person name="Klenk H.-P."/>
        </authorList>
    </citation>
    <scope>NUCLEOTIDE SEQUENCE [LARGE SCALE GENOMIC DNA]</scope>
    <source>
        <strain evidence="4 5">GD13</strain>
    </source>
</reference>
<evidence type="ECO:0000256" key="2">
    <source>
        <dbReference type="PROSITE-ProRule" id="PRU00335"/>
    </source>
</evidence>
<dbReference type="Gene3D" id="1.10.357.10">
    <property type="entry name" value="Tetracycline Repressor, domain 2"/>
    <property type="match status" value="1"/>
</dbReference>
<name>A0ABT9NTZ2_9ACTN</name>
<feature type="domain" description="HTH tetR-type" evidence="3">
    <location>
        <begin position="3"/>
        <end position="63"/>
    </location>
</feature>
<dbReference type="InterPro" id="IPR041678">
    <property type="entry name" value="TetR_C_16"/>
</dbReference>
<dbReference type="PRINTS" id="PR00455">
    <property type="entry name" value="HTHTETR"/>
</dbReference>
<dbReference type="PROSITE" id="PS50977">
    <property type="entry name" value="HTH_TETR_2"/>
    <property type="match status" value="1"/>
</dbReference>
<dbReference type="PANTHER" id="PTHR30055">
    <property type="entry name" value="HTH-TYPE TRANSCRIPTIONAL REGULATOR RUTR"/>
    <property type="match status" value="1"/>
</dbReference>
<sequence length="180" mass="19079">MSSPTRAAIAHAARRRFARDGYTATSVRSVAADAGIDPALVIRHFGSKEQLFLETVAFQGLFTDVLAGPLDGLGARLVAAVASGRDGELFAPYRVLMRATDSERVRLRLLEAMEAMFVAPLAPRLPGPQPDLRARLVAAQVSGLLDLLVILEEPQVLATPPADLAAAYGRAIQALLDAPA</sequence>
<proteinExistence type="predicted"/>
<dbReference type="InterPro" id="IPR036271">
    <property type="entry name" value="Tet_transcr_reg_TetR-rel_C_sf"/>
</dbReference>
<dbReference type="InterPro" id="IPR009057">
    <property type="entry name" value="Homeodomain-like_sf"/>
</dbReference>